<dbReference type="InterPro" id="IPR005299">
    <property type="entry name" value="MeTrfase_7"/>
</dbReference>
<dbReference type="GO" id="GO:0046872">
    <property type="term" value="F:metal ion binding"/>
    <property type="evidence" value="ECO:0007669"/>
    <property type="project" value="UniProtKB-KW"/>
</dbReference>
<dbReference type="Gene3D" id="1.10.1200.270">
    <property type="entry name" value="Methyltransferase, alpha-helical capping domain"/>
    <property type="match status" value="1"/>
</dbReference>
<evidence type="ECO:0000256" key="1">
    <source>
        <dbReference type="ARBA" id="ARBA00022603"/>
    </source>
</evidence>
<dbReference type="SUPFAM" id="SSF53335">
    <property type="entry name" value="S-adenosyl-L-methionine-dependent methyltransferases"/>
    <property type="match status" value="1"/>
</dbReference>
<sequence length="383" mass="43293">MVVKTKKLYIYECALRRFADIWMEAKSQSIMLESYAMNGGDGPYSYAQNSLYQRGLMEAAKGMINEEIAMKLDIQELSLAASEPIRIADLGCSCGPNTILAVQHIIDALKRKFQSHSTPEFQVFFNDHVSNDFNSLFASLSVLGKQYYAASAPGSFHGRLFPKATVHFVYSSYALNWLSKVPERVVDKTDPAWNQGRIHYTGAPKEVLEAYSDQYAKDIDSFLQARVKELAPGGLMALLIPAVPDVITDPQITIGSEFKLVGSCLMDMAKLGMVSEAKVDTFNLPIYFTYPKELRQIIEENGCFSIERMEVLNIPKQHIVMPDLRQRMLYIRAILEPLIKNHFGNEIIDQLFEIYSRKLSESSIFLNPECQKTTAIFLLLKPI</sequence>
<keyword evidence="3" id="KW-0479">Metal-binding</keyword>
<gene>
    <name evidence="5" type="ORF">TCM_045370</name>
</gene>
<dbReference type="GO" id="GO:0008757">
    <property type="term" value="F:S-adenosylmethionine-dependent methyltransferase activity"/>
    <property type="evidence" value="ECO:0000318"/>
    <property type="project" value="GO_Central"/>
</dbReference>
<dbReference type="InterPro" id="IPR042086">
    <property type="entry name" value="MeTrfase_capping"/>
</dbReference>
<dbReference type="Pfam" id="PF03492">
    <property type="entry name" value="Methyltransf_7"/>
    <property type="match status" value="1"/>
</dbReference>
<keyword evidence="1 5" id="KW-0489">Methyltransferase</keyword>
<proteinExistence type="predicted"/>
<evidence type="ECO:0000256" key="4">
    <source>
        <dbReference type="ARBA" id="ARBA00022842"/>
    </source>
</evidence>
<organism evidence="5 6">
    <name type="scientific">Theobroma cacao</name>
    <name type="common">Cacao</name>
    <name type="synonym">Cocoa</name>
    <dbReference type="NCBI Taxonomy" id="3641"/>
    <lineage>
        <taxon>Eukaryota</taxon>
        <taxon>Viridiplantae</taxon>
        <taxon>Streptophyta</taxon>
        <taxon>Embryophyta</taxon>
        <taxon>Tracheophyta</taxon>
        <taxon>Spermatophyta</taxon>
        <taxon>Magnoliopsida</taxon>
        <taxon>eudicotyledons</taxon>
        <taxon>Gunneridae</taxon>
        <taxon>Pentapetalae</taxon>
        <taxon>rosids</taxon>
        <taxon>malvids</taxon>
        <taxon>Malvales</taxon>
        <taxon>Malvaceae</taxon>
        <taxon>Byttnerioideae</taxon>
        <taxon>Theobroma</taxon>
    </lineage>
</organism>
<keyword evidence="2" id="KW-0808">Transferase</keyword>
<evidence type="ECO:0000256" key="2">
    <source>
        <dbReference type="ARBA" id="ARBA00022679"/>
    </source>
</evidence>
<keyword evidence="6" id="KW-1185">Reference proteome</keyword>
<dbReference type="GO" id="GO:0032259">
    <property type="term" value="P:methylation"/>
    <property type="evidence" value="ECO:0000318"/>
    <property type="project" value="GO_Central"/>
</dbReference>
<dbReference type="OMA" id="THESHNI"/>
<dbReference type="InterPro" id="IPR029063">
    <property type="entry name" value="SAM-dependent_MTases_sf"/>
</dbReference>
<keyword evidence="4" id="KW-0460">Magnesium</keyword>
<reference evidence="5 6" key="1">
    <citation type="journal article" date="2013" name="Genome Biol.">
        <title>The genome sequence of the most widely cultivated cacao type and its use to identify candidate genes regulating pod color.</title>
        <authorList>
            <person name="Motamayor J.C."/>
            <person name="Mockaitis K."/>
            <person name="Schmutz J."/>
            <person name="Haiminen N."/>
            <person name="Iii D.L."/>
            <person name="Cornejo O."/>
            <person name="Findley S.D."/>
            <person name="Zheng P."/>
            <person name="Utro F."/>
            <person name="Royaert S."/>
            <person name="Saski C."/>
            <person name="Jenkins J."/>
            <person name="Podicheti R."/>
            <person name="Zhao M."/>
            <person name="Scheffler B.E."/>
            <person name="Stack J.C."/>
            <person name="Feltus F.A."/>
            <person name="Mustiga G.M."/>
            <person name="Amores F."/>
            <person name="Phillips W."/>
            <person name="Marelli J.P."/>
            <person name="May G.D."/>
            <person name="Shapiro H."/>
            <person name="Ma J."/>
            <person name="Bustamante C.D."/>
            <person name="Schnell R.J."/>
            <person name="Main D."/>
            <person name="Gilbert D."/>
            <person name="Parida L."/>
            <person name="Kuhn D.N."/>
        </authorList>
    </citation>
    <scope>NUCLEOTIDE SEQUENCE [LARGE SCALE GENOMIC DNA]</scope>
    <source>
        <strain evidence="6">cv. Matina 1-6</strain>
    </source>
</reference>
<evidence type="ECO:0000313" key="6">
    <source>
        <dbReference type="Proteomes" id="UP000026915"/>
    </source>
</evidence>
<dbReference type="Gramene" id="EOY19967">
    <property type="protein sequence ID" value="EOY19967"/>
    <property type="gene ID" value="TCM_045370"/>
</dbReference>
<dbReference type="EMBL" id="CM001888">
    <property type="protein sequence ID" value="EOY19967.1"/>
    <property type="molecule type" value="Genomic_DNA"/>
</dbReference>
<dbReference type="InParanoid" id="A0A061FT84"/>
<dbReference type="PANTHER" id="PTHR31009">
    <property type="entry name" value="S-ADENOSYL-L-METHIONINE:CARBOXYL METHYLTRANSFERASE FAMILY PROTEIN"/>
    <property type="match status" value="1"/>
</dbReference>
<dbReference type="AlphaFoldDB" id="A0A061FT84"/>
<dbReference type="Gene3D" id="3.40.50.150">
    <property type="entry name" value="Vaccinia Virus protein VP39"/>
    <property type="match status" value="1"/>
</dbReference>
<protein>
    <submittedName>
        <fullName evidence="5">S-adenosyl-L-methionine-dependent methyltransferases superfamily protein, putative</fullName>
    </submittedName>
</protein>
<dbReference type="Proteomes" id="UP000026915">
    <property type="component" value="Chromosome 10"/>
</dbReference>
<evidence type="ECO:0000313" key="5">
    <source>
        <dbReference type="EMBL" id="EOY19967.1"/>
    </source>
</evidence>
<dbReference type="eggNOG" id="ENOG502RH1U">
    <property type="taxonomic scope" value="Eukaryota"/>
</dbReference>
<name>A0A061FT84_THECC</name>
<accession>A0A061FT84</accession>
<evidence type="ECO:0000256" key="3">
    <source>
        <dbReference type="ARBA" id="ARBA00022723"/>
    </source>
</evidence>
<dbReference type="HOGENOM" id="CLU_019628_1_0_1"/>